<reference evidence="4 5" key="1">
    <citation type="journal article" date="2024" name="IMA Fungus">
        <title>IMA Genome - F19 : A genome assembly and annotation guide to empower mycologists, including annotated draft genome sequences of Ceratocystis pirilliformis, Diaporthe australafricana, Fusarium ophioides, Paecilomyces lecythidis, and Sporothrix stenoceras.</title>
        <authorList>
            <person name="Aylward J."/>
            <person name="Wilson A.M."/>
            <person name="Visagie C.M."/>
            <person name="Spraker J."/>
            <person name="Barnes I."/>
            <person name="Buitendag C."/>
            <person name="Ceriani C."/>
            <person name="Del Mar Angel L."/>
            <person name="du Plessis D."/>
            <person name="Fuchs T."/>
            <person name="Gasser K."/>
            <person name="Kramer D."/>
            <person name="Li W."/>
            <person name="Munsamy K."/>
            <person name="Piso A."/>
            <person name="Price J.L."/>
            <person name="Sonnekus B."/>
            <person name="Thomas C."/>
            <person name="van der Nest A."/>
            <person name="van Dijk A."/>
            <person name="van Heerden A."/>
            <person name="van Vuuren N."/>
            <person name="Yilmaz N."/>
            <person name="Duong T.A."/>
            <person name="van der Merwe N.A."/>
            <person name="Wingfield M.J."/>
            <person name="Wingfield B.D."/>
        </authorList>
    </citation>
    <scope>NUCLEOTIDE SEQUENCE [LARGE SCALE GENOMIC DNA]</scope>
    <source>
        <strain evidence="4 5">CMW 18300</strain>
    </source>
</reference>
<dbReference type="Gene3D" id="3.90.245.10">
    <property type="entry name" value="Ribonucleoside hydrolase-like"/>
    <property type="match status" value="1"/>
</dbReference>
<proteinExistence type="predicted"/>
<comment type="caution">
    <text evidence="4">The sequence shown here is derived from an EMBL/GenBank/DDBJ whole genome shotgun (WGS) entry which is preliminary data.</text>
</comment>
<organism evidence="4 5">
    <name type="scientific">Diaporthe australafricana</name>
    <dbReference type="NCBI Taxonomy" id="127596"/>
    <lineage>
        <taxon>Eukaryota</taxon>
        <taxon>Fungi</taxon>
        <taxon>Dikarya</taxon>
        <taxon>Ascomycota</taxon>
        <taxon>Pezizomycotina</taxon>
        <taxon>Sordariomycetes</taxon>
        <taxon>Sordariomycetidae</taxon>
        <taxon>Diaporthales</taxon>
        <taxon>Diaporthaceae</taxon>
        <taxon>Diaporthe</taxon>
    </lineage>
</organism>
<keyword evidence="1" id="KW-0732">Signal</keyword>
<dbReference type="EMBL" id="JAWRVE010000100">
    <property type="protein sequence ID" value="KAL1859036.1"/>
    <property type="molecule type" value="Genomic_DNA"/>
</dbReference>
<keyword evidence="5" id="KW-1185">Reference proteome</keyword>
<evidence type="ECO:0000313" key="4">
    <source>
        <dbReference type="EMBL" id="KAL1859036.1"/>
    </source>
</evidence>
<name>A0ABR3WDX0_9PEZI</name>
<evidence type="ECO:0008006" key="6">
    <source>
        <dbReference type="Google" id="ProtNLM"/>
    </source>
</evidence>
<dbReference type="InterPro" id="IPR048527">
    <property type="entry name" value="Sde182_C"/>
</dbReference>
<feature type="signal peptide" evidence="1">
    <location>
        <begin position="1"/>
        <end position="22"/>
    </location>
</feature>
<evidence type="ECO:0000313" key="5">
    <source>
        <dbReference type="Proteomes" id="UP001583177"/>
    </source>
</evidence>
<dbReference type="Gene3D" id="2.60.40.10">
    <property type="entry name" value="Immunoglobulins"/>
    <property type="match status" value="1"/>
</dbReference>
<evidence type="ECO:0000256" key="1">
    <source>
        <dbReference type="SAM" id="SignalP"/>
    </source>
</evidence>
<dbReference type="InterPro" id="IPR013783">
    <property type="entry name" value="Ig-like_fold"/>
</dbReference>
<evidence type="ECO:0000259" key="3">
    <source>
        <dbReference type="Pfam" id="PF21027"/>
    </source>
</evidence>
<feature type="domain" description="Cellulose-binding Sde182 nucleoside hydrolase-like" evidence="2">
    <location>
        <begin position="45"/>
        <end position="306"/>
    </location>
</feature>
<dbReference type="InterPro" id="IPR011483">
    <property type="entry name" value="Sde182_NH-like"/>
</dbReference>
<gene>
    <name evidence="4" type="ORF">Daus18300_009674</name>
</gene>
<dbReference type="InterPro" id="IPR036452">
    <property type="entry name" value="Ribo_hydro-like"/>
</dbReference>
<evidence type="ECO:0000259" key="2">
    <source>
        <dbReference type="Pfam" id="PF07632"/>
    </source>
</evidence>
<dbReference type="Proteomes" id="UP001583177">
    <property type="component" value="Unassembled WGS sequence"/>
</dbReference>
<sequence length="514" mass="57318">MAFPNIFTCLLGMCYAFHLACANVFASGDNVSVQDTLQSYNWKPRVFILSDILNEPDDSMSLVRYLLYSNEFETQGLCATTSWWLKNATHPEEMRTIIEAYGDVVDNLNQHVHITAQYQSAADLLRLVTSGPATLGLAALNETMSEGAQRIVSSLQESEEPLFISAWGGTNTLAQALYHMDNTMSAAEARTLRSRIRLYAISDQDDTGAWIRARYPDMFYIVSIHAFNEYSAATWPGINVAVCACVANETVSNPWLDANIRLGPLGSVYPQIDFGMEGDTPSFLWLVQNGLVYRDRIDWGTWGGRYNLPQAPSDYTGQSTTKTFVNTIDSAIGADGNTWETNQASIWRWRSAYQDDFAARMQWTLTQNFTQAAHPPVLNVNGHQGPDPLFVKVTANQTYTFNASLTYDPDHPADNSMLSFLWVVYPEPTSFLPDYLDVHLQAINPPTGDVSALNDAGFAHATLGREVQITAPAPWTNPYTGLLTDFHLLLQVTNTAGPHPIRRYLRVVCEYETI</sequence>
<feature type="chain" id="PRO_5047011774" description="DUF1593-domain-containing protein" evidence="1">
    <location>
        <begin position="23"/>
        <end position="514"/>
    </location>
</feature>
<protein>
    <recommendedName>
        <fullName evidence="6">DUF1593-domain-containing protein</fullName>
    </recommendedName>
</protein>
<dbReference type="Pfam" id="PF07632">
    <property type="entry name" value="Sde182_NH-like"/>
    <property type="match status" value="1"/>
</dbReference>
<feature type="domain" description="Cellulose-binding Sde182 C-terminal" evidence="3">
    <location>
        <begin position="400"/>
        <end position="509"/>
    </location>
</feature>
<accession>A0ABR3WDX0</accession>
<dbReference type="Pfam" id="PF21027">
    <property type="entry name" value="Sde0182_C"/>
    <property type="match status" value="1"/>
</dbReference>